<reference evidence="2 3" key="4">
    <citation type="journal article" date="2011" name="BMC Genomics">
        <title>RNA-Seq improves annotation of protein-coding genes in the cucumber genome.</title>
        <authorList>
            <person name="Li Z."/>
            <person name="Zhang Z."/>
            <person name="Yan P."/>
            <person name="Huang S."/>
            <person name="Fei Z."/>
            <person name="Lin K."/>
        </authorList>
    </citation>
    <scope>NUCLEOTIDE SEQUENCE [LARGE SCALE GENOMIC DNA]</scope>
    <source>
        <strain evidence="3">cv. 9930</strain>
    </source>
</reference>
<dbReference type="Proteomes" id="UP000029981">
    <property type="component" value="Chromosome 3"/>
</dbReference>
<keyword evidence="1" id="KW-0812">Transmembrane</keyword>
<name>A0A0A0L329_CUCSA</name>
<evidence type="ECO:0000313" key="3">
    <source>
        <dbReference type="Proteomes" id="UP000029981"/>
    </source>
</evidence>
<dbReference type="AlphaFoldDB" id="A0A0A0L329"/>
<reference evidence="2 3" key="3">
    <citation type="journal article" date="2010" name="BMC Genomics">
        <title>Transcriptome sequencing and comparative analysis of cucumber flowers with different sex types.</title>
        <authorList>
            <person name="Guo S."/>
            <person name="Zheng Y."/>
            <person name="Joung J.G."/>
            <person name="Liu S."/>
            <person name="Zhang Z."/>
            <person name="Crasta O.R."/>
            <person name="Sobral B.W."/>
            <person name="Xu Y."/>
            <person name="Huang S."/>
            <person name="Fei Z."/>
        </authorList>
    </citation>
    <scope>NUCLEOTIDE SEQUENCE [LARGE SCALE GENOMIC DNA]</scope>
    <source>
        <strain evidence="3">cv. 9930</strain>
    </source>
</reference>
<dbReference type="EMBL" id="CM002924">
    <property type="protein sequence ID" value="KGN56405.1"/>
    <property type="molecule type" value="Genomic_DNA"/>
</dbReference>
<dbReference type="PANTHER" id="PTHR46137:SF2">
    <property type="entry name" value="OS09G0526800 PROTEIN"/>
    <property type="match status" value="1"/>
</dbReference>
<accession>A0A0A0L329</accession>
<proteinExistence type="predicted"/>
<feature type="transmembrane region" description="Helical" evidence="1">
    <location>
        <begin position="191"/>
        <end position="212"/>
    </location>
</feature>
<gene>
    <name evidence="2" type="ORF">Csa_3G119390</name>
</gene>
<evidence type="ECO:0000256" key="1">
    <source>
        <dbReference type="SAM" id="Phobius"/>
    </source>
</evidence>
<keyword evidence="1" id="KW-1133">Transmembrane helix</keyword>
<dbReference type="STRING" id="3659.A0A0A0L329"/>
<dbReference type="PANTHER" id="PTHR46137">
    <property type="entry name" value="OS05G0310600 PROTEIN"/>
    <property type="match status" value="1"/>
</dbReference>
<reference evidence="2 3" key="2">
    <citation type="journal article" date="2009" name="PLoS ONE">
        <title>An integrated genetic and cytogenetic map of the cucumber genome.</title>
        <authorList>
            <person name="Ren Y."/>
            <person name="Zhang Z."/>
            <person name="Liu J."/>
            <person name="Staub J.E."/>
            <person name="Han Y."/>
            <person name="Cheng Z."/>
            <person name="Li X."/>
            <person name="Lu J."/>
            <person name="Miao H."/>
            <person name="Kang H."/>
            <person name="Xie B."/>
            <person name="Gu X."/>
            <person name="Wang X."/>
            <person name="Du Y."/>
            <person name="Jin W."/>
            <person name="Huang S."/>
        </authorList>
    </citation>
    <scope>NUCLEOTIDE SEQUENCE [LARGE SCALE GENOMIC DNA]</scope>
    <source>
        <strain evidence="3">cv. 9930</strain>
    </source>
</reference>
<keyword evidence="1" id="KW-0472">Membrane</keyword>
<evidence type="ECO:0000313" key="2">
    <source>
        <dbReference type="EMBL" id="KGN56405.1"/>
    </source>
</evidence>
<protein>
    <submittedName>
        <fullName evidence="2">Uncharacterized protein</fullName>
    </submittedName>
</protein>
<reference evidence="2 3" key="1">
    <citation type="journal article" date="2009" name="Nat. Genet.">
        <title>The genome of the cucumber, Cucumis sativus L.</title>
        <authorList>
            <person name="Huang S."/>
            <person name="Li R."/>
            <person name="Zhang Z."/>
            <person name="Li L."/>
            <person name="Gu X."/>
            <person name="Fan W."/>
            <person name="Lucas W.J."/>
            <person name="Wang X."/>
            <person name="Xie B."/>
            <person name="Ni P."/>
            <person name="Ren Y."/>
            <person name="Zhu H."/>
            <person name="Li J."/>
            <person name="Lin K."/>
            <person name="Jin W."/>
            <person name="Fei Z."/>
            <person name="Li G."/>
            <person name="Staub J."/>
            <person name="Kilian A."/>
            <person name="van der Vossen E.A."/>
            <person name="Wu Y."/>
            <person name="Guo J."/>
            <person name="He J."/>
            <person name="Jia Z."/>
            <person name="Ren Y."/>
            <person name="Tian G."/>
            <person name="Lu Y."/>
            <person name="Ruan J."/>
            <person name="Qian W."/>
            <person name="Wang M."/>
            <person name="Huang Q."/>
            <person name="Li B."/>
            <person name="Xuan Z."/>
            <person name="Cao J."/>
            <person name="Asan"/>
            <person name="Wu Z."/>
            <person name="Zhang J."/>
            <person name="Cai Q."/>
            <person name="Bai Y."/>
            <person name="Zhao B."/>
            <person name="Han Y."/>
            <person name="Li Y."/>
            <person name="Li X."/>
            <person name="Wang S."/>
            <person name="Shi Q."/>
            <person name="Liu S."/>
            <person name="Cho W.K."/>
            <person name="Kim J.Y."/>
            <person name="Xu Y."/>
            <person name="Heller-Uszynska K."/>
            <person name="Miao H."/>
            <person name="Cheng Z."/>
            <person name="Zhang S."/>
            <person name="Wu J."/>
            <person name="Yang Y."/>
            <person name="Kang H."/>
            <person name="Li M."/>
            <person name="Liang H."/>
            <person name="Ren X."/>
            <person name="Shi Z."/>
            <person name="Wen M."/>
            <person name="Jian M."/>
            <person name="Yang H."/>
            <person name="Zhang G."/>
            <person name="Yang Z."/>
            <person name="Chen R."/>
            <person name="Liu S."/>
            <person name="Li J."/>
            <person name="Ma L."/>
            <person name="Liu H."/>
            <person name="Zhou Y."/>
            <person name="Zhao J."/>
            <person name="Fang X."/>
            <person name="Li G."/>
            <person name="Fang L."/>
            <person name="Li Y."/>
            <person name="Liu D."/>
            <person name="Zheng H."/>
            <person name="Zhang Y."/>
            <person name="Qin N."/>
            <person name="Li Z."/>
            <person name="Yang G."/>
            <person name="Yang S."/>
            <person name="Bolund L."/>
            <person name="Kristiansen K."/>
            <person name="Zheng H."/>
            <person name="Li S."/>
            <person name="Zhang X."/>
            <person name="Yang H."/>
            <person name="Wang J."/>
            <person name="Sun R."/>
            <person name="Zhang B."/>
            <person name="Jiang S."/>
            <person name="Wang J."/>
            <person name="Du Y."/>
            <person name="Li S."/>
        </authorList>
    </citation>
    <scope>NUCLEOTIDE SEQUENCE [LARGE SCALE GENOMIC DNA]</scope>
    <source>
        <strain evidence="3">cv. 9930</strain>
    </source>
</reference>
<dbReference type="Gramene" id="KGN56405">
    <property type="protein sequence ID" value="KGN56405"/>
    <property type="gene ID" value="Csa_3G119390"/>
</dbReference>
<sequence>MRERESRERSLVGKGGNMKGWCFYEGENAALELGLGPTSQPDHTLSFIMLGLFVYKMIINIMQSGVWYGDCWVLVSCITDSKWPLEEVEPDRRRVQMGIWSNRVDKCKIKPGAHIYSYRAAYAYSHHAFLWPWFHSFPRVRAGTCTIAKSDSSNMVLHRAMYLLLNGFGKVRAGTCTIAKSDSSNMVLHRAMYLLLNGFGNLLINIEAGTSGQVSSVGAAVASSSFAAVSKFLMPGLGAVAVAVAAGTGMYHLGRYSSEIGVRPDVIKVEVEVLLPIKKKFRRTLGSSRCNQR</sequence>
<keyword evidence="3" id="KW-1185">Reference proteome</keyword>
<organism evidence="2 3">
    <name type="scientific">Cucumis sativus</name>
    <name type="common">Cucumber</name>
    <dbReference type="NCBI Taxonomy" id="3659"/>
    <lineage>
        <taxon>Eukaryota</taxon>
        <taxon>Viridiplantae</taxon>
        <taxon>Streptophyta</taxon>
        <taxon>Embryophyta</taxon>
        <taxon>Tracheophyta</taxon>
        <taxon>Spermatophyta</taxon>
        <taxon>Magnoliopsida</taxon>
        <taxon>eudicotyledons</taxon>
        <taxon>Gunneridae</taxon>
        <taxon>Pentapetalae</taxon>
        <taxon>rosids</taxon>
        <taxon>fabids</taxon>
        <taxon>Cucurbitales</taxon>
        <taxon>Cucurbitaceae</taxon>
        <taxon>Benincaseae</taxon>
        <taxon>Cucumis</taxon>
    </lineage>
</organism>
<feature type="transmembrane region" description="Helical" evidence="1">
    <location>
        <begin position="232"/>
        <end position="253"/>
    </location>
</feature>